<evidence type="ECO:0000256" key="1">
    <source>
        <dbReference type="ARBA" id="ARBA00004236"/>
    </source>
</evidence>
<evidence type="ECO:0000256" key="7">
    <source>
        <dbReference type="ARBA" id="ARBA00037868"/>
    </source>
</evidence>
<keyword evidence="3 9" id="KW-0732">Signal</keyword>
<dbReference type="PANTHER" id="PTHR34992">
    <property type="entry name" value="HYPHAL ANASTAMOSIS-7 PROTEIN"/>
    <property type="match status" value="1"/>
</dbReference>
<dbReference type="GO" id="GO:0012505">
    <property type="term" value="C:endomembrane system"/>
    <property type="evidence" value="ECO:0007669"/>
    <property type="project" value="UniProtKB-SubCell"/>
</dbReference>
<evidence type="ECO:0000256" key="2">
    <source>
        <dbReference type="ARBA" id="ARBA00022475"/>
    </source>
</evidence>
<evidence type="ECO:0000256" key="8">
    <source>
        <dbReference type="SAM" id="MobiDB-lite"/>
    </source>
</evidence>
<dbReference type="PROSITE" id="PS51257">
    <property type="entry name" value="PROKAR_LIPOPROTEIN"/>
    <property type="match status" value="1"/>
</dbReference>
<comment type="caution">
    <text evidence="11">The sequence shown here is derived from an EMBL/GenBank/DDBJ whole genome shotgun (WGS) entry which is preliminary data.</text>
</comment>
<feature type="region of interest" description="Disordered" evidence="8">
    <location>
        <begin position="164"/>
        <end position="183"/>
    </location>
</feature>
<keyword evidence="6" id="KW-0449">Lipoprotein</keyword>
<dbReference type="Proteomes" id="UP000780801">
    <property type="component" value="Unassembled WGS sequence"/>
</dbReference>
<evidence type="ECO:0000256" key="5">
    <source>
        <dbReference type="ARBA" id="ARBA00023180"/>
    </source>
</evidence>
<evidence type="ECO:0000256" key="9">
    <source>
        <dbReference type="SAM" id="SignalP"/>
    </source>
</evidence>
<feature type="signal peptide" evidence="9">
    <location>
        <begin position="1"/>
        <end position="22"/>
    </location>
</feature>
<name>A0A9P6G0A7_9FUNG</name>
<feature type="compositionally biased region" description="Low complexity" evidence="8">
    <location>
        <begin position="168"/>
        <end position="182"/>
    </location>
</feature>
<evidence type="ECO:0000256" key="6">
    <source>
        <dbReference type="ARBA" id="ARBA00023288"/>
    </source>
</evidence>
<evidence type="ECO:0000256" key="3">
    <source>
        <dbReference type="ARBA" id="ARBA00022729"/>
    </source>
</evidence>
<keyword evidence="12" id="KW-1185">Reference proteome</keyword>
<organism evidence="11 12">
    <name type="scientific">Lunasporangiospora selenospora</name>
    <dbReference type="NCBI Taxonomy" id="979761"/>
    <lineage>
        <taxon>Eukaryota</taxon>
        <taxon>Fungi</taxon>
        <taxon>Fungi incertae sedis</taxon>
        <taxon>Mucoromycota</taxon>
        <taxon>Mortierellomycotina</taxon>
        <taxon>Mortierellomycetes</taxon>
        <taxon>Mortierellales</taxon>
        <taxon>Mortierellaceae</taxon>
        <taxon>Lunasporangiospora</taxon>
    </lineage>
</organism>
<keyword evidence="4" id="KW-0472">Membrane</keyword>
<reference evidence="11" key="1">
    <citation type="journal article" date="2020" name="Fungal Divers.">
        <title>Resolving the Mortierellaceae phylogeny through synthesis of multi-gene phylogenetics and phylogenomics.</title>
        <authorList>
            <person name="Vandepol N."/>
            <person name="Liber J."/>
            <person name="Desiro A."/>
            <person name="Na H."/>
            <person name="Kennedy M."/>
            <person name="Barry K."/>
            <person name="Grigoriev I.V."/>
            <person name="Miller A.N."/>
            <person name="O'Donnell K."/>
            <person name="Stajich J.E."/>
            <person name="Bonito G."/>
        </authorList>
    </citation>
    <scope>NUCLEOTIDE SEQUENCE</scope>
    <source>
        <strain evidence="11">KOD1015</strain>
    </source>
</reference>
<accession>A0A9P6G0A7</accession>
<keyword evidence="5" id="KW-0325">Glycoprotein</keyword>
<dbReference type="InterPro" id="IPR046936">
    <property type="entry name" value="BIM1-like"/>
</dbReference>
<evidence type="ECO:0000313" key="12">
    <source>
        <dbReference type="Proteomes" id="UP000780801"/>
    </source>
</evidence>
<dbReference type="EMBL" id="JAABOA010000341">
    <property type="protein sequence ID" value="KAF9584732.1"/>
    <property type="molecule type" value="Genomic_DNA"/>
</dbReference>
<comment type="subcellular location">
    <subcellularLocation>
        <location evidence="1">Cell membrane</location>
    </subcellularLocation>
    <subcellularLocation>
        <location evidence="7">Endomembrane system</location>
        <topology evidence="7">Lipid-anchor</topology>
    </subcellularLocation>
</comment>
<evidence type="ECO:0000256" key="4">
    <source>
        <dbReference type="ARBA" id="ARBA00023136"/>
    </source>
</evidence>
<feature type="domain" description="Copper acquisition factor BIM1-like" evidence="10">
    <location>
        <begin position="21"/>
        <end position="168"/>
    </location>
</feature>
<keyword evidence="2" id="KW-1003">Cell membrane</keyword>
<feature type="chain" id="PRO_5040121571" description="Copper acquisition factor BIM1-like domain-containing protein" evidence="9">
    <location>
        <begin position="23"/>
        <end position="214"/>
    </location>
</feature>
<evidence type="ECO:0000259" key="10">
    <source>
        <dbReference type="Pfam" id="PF20238"/>
    </source>
</evidence>
<dbReference type="CDD" id="cd21176">
    <property type="entry name" value="LPMO_auxiliary-like"/>
    <property type="match status" value="1"/>
</dbReference>
<dbReference type="OrthoDB" id="2146436at2759"/>
<dbReference type="GO" id="GO:0005886">
    <property type="term" value="C:plasma membrane"/>
    <property type="evidence" value="ECO:0007669"/>
    <property type="project" value="UniProtKB-SubCell"/>
</dbReference>
<sequence length="214" mass="21761">MKFSSVASACLVLACASTVAQAHFELTYPATRGFDEDKEPTGPCGGFNTPSASRSEFPIQNGFMNINSGHVNYKATIQLVVNSNPSAADFTAAAASPVSSPPTISNNHPNNACLQVGDLSKVAGVADGVNATLQILYNGGDSPLYQCADVVLKTNPAGFDKTKCVNDNGSPTTSGGNTNPTNKPSAAASLSNIAMATLASASIGALALMNMLTA</sequence>
<dbReference type="AlphaFoldDB" id="A0A9P6G0A7"/>
<gene>
    <name evidence="11" type="ORF">BGW38_005381</name>
</gene>
<proteinExistence type="predicted"/>
<dbReference type="Pfam" id="PF20238">
    <property type="entry name" value="BIM1-like_dom"/>
    <property type="match status" value="1"/>
</dbReference>
<evidence type="ECO:0000313" key="11">
    <source>
        <dbReference type="EMBL" id="KAF9584732.1"/>
    </source>
</evidence>
<protein>
    <recommendedName>
        <fullName evidence="10">Copper acquisition factor BIM1-like domain-containing protein</fullName>
    </recommendedName>
</protein>
<dbReference type="InterPro" id="IPR046530">
    <property type="entry name" value="BIM1-like_dom"/>
</dbReference>